<evidence type="ECO:0000313" key="8">
    <source>
        <dbReference type="Proteomes" id="UP000070700"/>
    </source>
</evidence>
<dbReference type="GO" id="GO:0020037">
    <property type="term" value="F:heme binding"/>
    <property type="evidence" value="ECO:0007669"/>
    <property type="project" value="InterPro"/>
</dbReference>
<keyword evidence="6" id="KW-0503">Monooxygenase</keyword>
<dbReference type="PROSITE" id="PS00086">
    <property type="entry name" value="CYTOCHROME_P450"/>
    <property type="match status" value="1"/>
</dbReference>
<dbReference type="InParanoid" id="A0A194X245"/>
<dbReference type="Pfam" id="PF00067">
    <property type="entry name" value="p450"/>
    <property type="match status" value="1"/>
</dbReference>
<comment type="similarity">
    <text evidence="2 6">Belongs to the cytochrome P450 family.</text>
</comment>
<dbReference type="InterPro" id="IPR050121">
    <property type="entry name" value="Cytochrome_P450_monoxygenase"/>
</dbReference>
<dbReference type="EMBL" id="KQ947420">
    <property type="protein sequence ID" value="KUJ14275.1"/>
    <property type="molecule type" value="Genomic_DNA"/>
</dbReference>
<protein>
    <submittedName>
        <fullName evidence="7">Cytochrome P450</fullName>
    </submittedName>
</protein>
<dbReference type="PRINTS" id="PR00463">
    <property type="entry name" value="EP450I"/>
</dbReference>
<dbReference type="InterPro" id="IPR002401">
    <property type="entry name" value="Cyt_P450_E_grp-I"/>
</dbReference>
<accession>A0A194X245</accession>
<dbReference type="PANTHER" id="PTHR24305">
    <property type="entry name" value="CYTOCHROME P450"/>
    <property type="match status" value="1"/>
</dbReference>
<evidence type="ECO:0000313" key="7">
    <source>
        <dbReference type="EMBL" id="KUJ14275.1"/>
    </source>
</evidence>
<evidence type="ECO:0000256" key="3">
    <source>
        <dbReference type="ARBA" id="ARBA00022723"/>
    </source>
</evidence>
<dbReference type="InterPro" id="IPR036396">
    <property type="entry name" value="Cyt_P450_sf"/>
</dbReference>
<dbReference type="GO" id="GO:0004497">
    <property type="term" value="F:monooxygenase activity"/>
    <property type="evidence" value="ECO:0007669"/>
    <property type="project" value="UniProtKB-KW"/>
</dbReference>
<proteinExistence type="inferred from homology"/>
<name>A0A194X245_MOLSC</name>
<keyword evidence="8" id="KW-1185">Reference proteome</keyword>
<dbReference type="STRING" id="149040.A0A194X245"/>
<sequence length="221" mass="25252">SSSQPDFLERFLAANRLHPNDANDNLTFVWCYTITNVVAGSDTIAIPLRSILYYVLSNHKIYSRLVQELIGSKLSILVSWKSAQKLPYLDAVVREALRIHPPVGLGLERVVPASGLCLPDGTFFRPGTLVSMNAWVLHRSKAIFGDDANTFQPERWLQRSNETEEEFRQRLHKMQQSEFTFGFGPRTCIGKNLSLLEIYKVVPALFLSFDMEIFKADWNTW</sequence>
<feature type="binding site" description="axial binding residue" evidence="5">
    <location>
        <position position="188"/>
    </location>
    <ligand>
        <name>heme</name>
        <dbReference type="ChEBI" id="CHEBI:30413"/>
    </ligand>
    <ligandPart>
        <name>Fe</name>
        <dbReference type="ChEBI" id="CHEBI:18248"/>
    </ligandPart>
</feature>
<evidence type="ECO:0000256" key="6">
    <source>
        <dbReference type="RuleBase" id="RU000461"/>
    </source>
</evidence>
<comment type="cofactor">
    <cofactor evidence="1 5">
        <name>heme</name>
        <dbReference type="ChEBI" id="CHEBI:30413"/>
    </cofactor>
</comment>
<dbReference type="GeneID" id="28818297"/>
<reference evidence="7 8" key="1">
    <citation type="submission" date="2015-10" db="EMBL/GenBank/DDBJ databases">
        <title>Full genome of DAOMC 229536 Phialocephala scopiformis, a fungal endophyte of spruce producing the potent anti-insectan compound rugulosin.</title>
        <authorList>
            <consortium name="DOE Joint Genome Institute"/>
            <person name="Walker A.K."/>
            <person name="Frasz S.L."/>
            <person name="Seifert K.A."/>
            <person name="Miller J.D."/>
            <person name="Mondo S.J."/>
            <person name="Labutti K."/>
            <person name="Lipzen A."/>
            <person name="Dockter R."/>
            <person name="Kennedy M."/>
            <person name="Grigoriev I.V."/>
            <person name="Spatafora J.W."/>
        </authorList>
    </citation>
    <scope>NUCLEOTIDE SEQUENCE [LARGE SCALE GENOMIC DNA]</scope>
    <source>
        <strain evidence="7 8">CBS 120377</strain>
    </source>
</reference>
<dbReference type="GO" id="GO:0005506">
    <property type="term" value="F:iron ion binding"/>
    <property type="evidence" value="ECO:0007669"/>
    <property type="project" value="InterPro"/>
</dbReference>
<dbReference type="RefSeq" id="XP_018068630.1">
    <property type="nucleotide sequence ID" value="XM_018208571.1"/>
</dbReference>
<evidence type="ECO:0000256" key="5">
    <source>
        <dbReference type="PIRSR" id="PIRSR602401-1"/>
    </source>
</evidence>
<keyword evidence="5 6" id="KW-0349">Heme</keyword>
<dbReference type="GO" id="GO:0016705">
    <property type="term" value="F:oxidoreductase activity, acting on paired donors, with incorporation or reduction of molecular oxygen"/>
    <property type="evidence" value="ECO:0007669"/>
    <property type="project" value="InterPro"/>
</dbReference>
<dbReference type="SUPFAM" id="SSF48264">
    <property type="entry name" value="Cytochrome P450"/>
    <property type="match status" value="1"/>
</dbReference>
<feature type="non-terminal residue" evidence="7">
    <location>
        <position position="221"/>
    </location>
</feature>
<keyword evidence="4 5" id="KW-0408">Iron</keyword>
<dbReference type="Gene3D" id="1.10.630.10">
    <property type="entry name" value="Cytochrome P450"/>
    <property type="match status" value="1"/>
</dbReference>
<dbReference type="KEGG" id="psco:LY89DRAFT_569154"/>
<dbReference type="AlphaFoldDB" id="A0A194X245"/>
<keyword evidence="3 5" id="KW-0479">Metal-binding</keyword>
<dbReference type="PRINTS" id="PR00385">
    <property type="entry name" value="P450"/>
</dbReference>
<gene>
    <name evidence="7" type="ORF">LY89DRAFT_569154</name>
</gene>
<dbReference type="PANTHER" id="PTHR24305:SF166">
    <property type="entry name" value="CYTOCHROME P450 12A4, MITOCHONDRIAL-RELATED"/>
    <property type="match status" value="1"/>
</dbReference>
<keyword evidence="6" id="KW-0560">Oxidoreductase</keyword>
<feature type="non-terminal residue" evidence="7">
    <location>
        <position position="1"/>
    </location>
</feature>
<evidence type="ECO:0000256" key="4">
    <source>
        <dbReference type="ARBA" id="ARBA00023004"/>
    </source>
</evidence>
<evidence type="ECO:0000256" key="2">
    <source>
        <dbReference type="ARBA" id="ARBA00010617"/>
    </source>
</evidence>
<dbReference type="InterPro" id="IPR001128">
    <property type="entry name" value="Cyt_P450"/>
</dbReference>
<evidence type="ECO:0000256" key="1">
    <source>
        <dbReference type="ARBA" id="ARBA00001971"/>
    </source>
</evidence>
<dbReference type="InterPro" id="IPR017972">
    <property type="entry name" value="Cyt_P450_CS"/>
</dbReference>
<dbReference type="OrthoDB" id="3934656at2759"/>
<organism evidence="7 8">
    <name type="scientific">Mollisia scopiformis</name>
    <name type="common">Conifer needle endophyte fungus</name>
    <name type="synonym">Phialocephala scopiformis</name>
    <dbReference type="NCBI Taxonomy" id="149040"/>
    <lineage>
        <taxon>Eukaryota</taxon>
        <taxon>Fungi</taxon>
        <taxon>Dikarya</taxon>
        <taxon>Ascomycota</taxon>
        <taxon>Pezizomycotina</taxon>
        <taxon>Leotiomycetes</taxon>
        <taxon>Helotiales</taxon>
        <taxon>Mollisiaceae</taxon>
        <taxon>Mollisia</taxon>
    </lineage>
</organism>
<dbReference type="Proteomes" id="UP000070700">
    <property type="component" value="Unassembled WGS sequence"/>
</dbReference>